<organism evidence="9 10">
    <name type="scientific">Chrysophaeum taylorii</name>
    <dbReference type="NCBI Taxonomy" id="2483200"/>
    <lineage>
        <taxon>Eukaryota</taxon>
        <taxon>Sar</taxon>
        <taxon>Stramenopiles</taxon>
        <taxon>Ochrophyta</taxon>
        <taxon>Pelagophyceae</taxon>
        <taxon>Pelagomonadales</taxon>
        <taxon>Pelagomonadaceae</taxon>
        <taxon>Chrysophaeum</taxon>
    </lineage>
</organism>
<dbReference type="Proteomes" id="UP001230188">
    <property type="component" value="Unassembled WGS sequence"/>
</dbReference>
<evidence type="ECO:0000313" key="10">
    <source>
        <dbReference type="Proteomes" id="UP001230188"/>
    </source>
</evidence>
<feature type="transmembrane region" description="Helical" evidence="7">
    <location>
        <begin position="238"/>
        <end position="264"/>
    </location>
</feature>
<evidence type="ECO:0000256" key="5">
    <source>
        <dbReference type="ARBA" id="ARBA00023136"/>
    </source>
</evidence>
<gene>
    <name evidence="9" type="ORF">CTAYLR_000293</name>
</gene>
<proteinExistence type="predicted"/>
<dbReference type="Gene3D" id="1.20.1720.10">
    <property type="entry name" value="Multidrug resistance protein D"/>
    <property type="match status" value="1"/>
</dbReference>
<dbReference type="InterPro" id="IPR011701">
    <property type="entry name" value="MFS"/>
</dbReference>
<dbReference type="PROSITE" id="PS50850">
    <property type="entry name" value="MFS"/>
    <property type="match status" value="1"/>
</dbReference>
<evidence type="ECO:0000256" key="1">
    <source>
        <dbReference type="ARBA" id="ARBA00004141"/>
    </source>
</evidence>
<dbReference type="EMBL" id="JAQMWT010000344">
    <property type="protein sequence ID" value="KAJ8603752.1"/>
    <property type="molecule type" value="Genomic_DNA"/>
</dbReference>
<keyword evidence="2" id="KW-0813">Transport</keyword>
<feature type="transmembrane region" description="Helical" evidence="7">
    <location>
        <begin position="270"/>
        <end position="297"/>
    </location>
</feature>
<feature type="transmembrane region" description="Helical" evidence="7">
    <location>
        <begin position="318"/>
        <end position="338"/>
    </location>
</feature>
<feature type="domain" description="Major facilitator superfamily (MFS) profile" evidence="8">
    <location>
        <begin position="25"/>
        <end position="435"/>
    </location>
</feature>
<dbReference type="PANTHER" id="PTHR23502">
    <property type="entry name" value="MAJOR FACILITATOR SUPERFAMILY"/>
    <property type="match status" value="1"/>
</dbReference>
<evidence type="ECO:0000313" key="9">
    <source>
        <dbReference type="EMBL" id="KAJ8603752.1"/>
    </source>
</evidence>
<protein>
    <recommendedName>
        <fullName evidence="8">Major facilitator superfamily (MFS) profile domain-containing protein</fullName>
    </recommendedName>
</protein>
<evidence type="ECO:0000256" key="7">
    <source>
        <dbReference type="SAM" id="Phobius"/>
    </source>
</evidence>
<comment type="caution">
    <text evidence="9">The sequence shown here is derived from an EMBL/GenBank/DDBJ whole genome shotgun (WGS) entry which is preliminary data.</text>
</comment>
<dbReference type="SUPFAM" id="SSF103473">
    <property type="entry name" value="MFS general substrate transporter"/>
    <property type="match status" value="1"/>
</dbReference>
<dbReference type="InterPro" id="IPR020846">
    <property type="entry name" value="MFS_dom"/>
</dbReference>
<comment type="subcellular location">
    <subcellularLocation>
        <location evidence="1">Membrane</location>
        <topology evidence="1">Multi-pass membrane protein</topology>
    </subcellularLocation>
</comment>
<feature type="transmembrane region" description="Helical" evidence="7">
    <location>
        <begin position="155"/>
        <end position="174"/>
    </location>
</feature>
<feature type="region of interest" description="Disordered" evidence="6">
    <location>
        <begin position="448"/>
        <end position="470"/>
    </location>
</feature>
<evidence type="ECO:0000256" key="2">
    <source>
        <dbReference type="ARBA" id="ARBA00022448"/>
    </source>
</evidence>
<keyword evidence="4 7" id="KW-1133">Transmembrane helix</keyword>
<dbReference type="InterPro" id="IPR036259">
    <property type="entry name" value="MFS_trans_sf"/>
</dbReference>
<accession>A0AAD7UG78</accession>
<keyword evidence="10" id="KW-1185">Reference proteome</keyword>
<feature type="transmembrane region" description="Helical" evidence="7">
    <location>
        <begin position="186"/>
        <end position="205"/>
    </location>
</feature>
<feature type="transmembrane region" description="Helical" evidence="7">
    <location>
        <begin position="412"/>
        <end position="431"/>
    </location>
</feature>
<evidence type="ECO:0000259" key="8">
    <source>
        <dbReference type="PROSITE" id="PS50850"/>
    </source>
</evidence>
<keyword evidence="3 7" id="KW-0812">Transmembrane</keyword>
<dbReference type="GO" id="GO:0005886">
    <property type="term" value="C:plasma membrane"/>
    <property type="evidence" value="ECO:0007669"/>
    <property type="project" value="TreeGrafter"/>
</dbReference>
<sequence>MCEGPSDHPLLDEEAVNVPILRWWHWMIIVLTDIIGPFSSDSYIPNIPAMQKELHASSVEAGLTLQANWLAKGLATIAIGAMADSKRFGRRGALLCAFVLYVSGTAGSAQVPASQLGAKLLIVSRVVQGIGESGTVVCSAIARDVLVDVRERVRMLALLGTLRPIAIVCAPSLGGLLGSAFGWRNVFRALSVWGAALFVAVAAFLPETRPAATISGATFDGFRVVLARLTAGDVGARFALAAVVILAFGFAGVLSFLSNVSILFEGRYGLGVVVTSLLIGSVPTVIIINNSVVARLFSRGRKDQVSDAVSKAVGIIKLSLAGFLVAGAANLILAFAPLRNPLRTKFPWLLADVYLYAYVQSASVGPTMAIAIEPFGDCAGAAAAFNNIVRTLVSTGVAQAATDLVDAFSVRGLFVILAFTAFACQLTWPFLARVRPLRVIPEPLLTEQDSAPPSPVSSGDYVELPCEDSA</sequence>
<evidence type="ECO:0000256" key="3">
    <source>
        <dbReference type="ARBA" id="ARBA00022692"/>
    </source>
</evidence>
<evidence type="ECO:0000256" key="6">
    <source>
        <dbReference type="SAM" id="MobiDB-lite"/>
    </source>
</evidence>
<keyword evidence="5 7" id="KW-0472">Membrane</keyword>
<feature type="transmembrane region" description="Helical" evidence="7">
    <location>
        <begin position="211"/>
        <end position="231"/>
    </location>
</feature>
<dbReference type="Pfam" id="PF07690">
    <property type="entry name" value="MFS_1"/>
    <property type="match status" value="1"/>
</dbReference>
<dbReference type="AlphaFoldDB" id="A0AAD7UG78"/>
<evidence type="ECO:0000256" key="4">
    <source>
        <dbReference type="ARBA" id="ARBA00022989"/>
    </source>
</evidence>
<dbReference type="GO" id="GO:0022857">
    <property type="term" value="F:transmembrane transporter activity"/>
    <property type="evidence" value="ECO:0007669"/>
    <property type="project" value="InterPro"/>
</dbReference>
<name>A0AAD7UG78_9STRA</name>
<dbReference type="PANTHER" id="PTHR23502:SF132">
    <property type="entry name" value="POLYAMINE TRANSPORTER 2-RELATED"/>
    <property type="match status" value="1"/>
</dbReference>
<reference evidence="9" key="1">
    <citation type="submission" date="2023-01" db="EMBL/GenBank/DDBJ databases">
        <title>Metagenome sequencing of chrysophaentin producing Chrysophaeum taylorii.</title>
        <authorList>
            <person name="Davison J."/>
            <person name="Bewley C."/>
        </authorList>
    </citation>
    <scope>NUCLEOTIDE SEQUENCE</scope>
    <source>
        <strain evidence="9">NIES-1699</strain>
    </source>
</reference>